<keyword evidence="2" id="KW-1185">Reference proteome</keyword>
<dbReference type="AlphaFoldDB" id="A0ABD5QWX1"/>
<evidence type="ECO:0000313" key="2">
    <source>
        <dbReference type="Proteomes" id="UP001596118"/>
    </source>
</evidence>
<organism evidence="1 2">
    <name type="scientific">Halorubrum rubrum</name>
    <dbReference type="NCBI Taxonomy" id="1126240"/>
    <lineage>
        <taxon>Archaea</taxon>
        <taxon>Methanobacteriati</taxon>
        <taxon>Methanobacteriota</taxon>
        <taxon>Stenosarchaea group</taxon>
        <taxon>Halobacteria</taxon>
        <taxon>Halobacteriales</taxon>
        <taxon>Haloferacaceae</taxon>
        <taxon>Halorubrum</taxon>
    </lineage>
</organism>
<sequence length="48" mass="5116">MTDRFPDFSPVALGDVGFVGRVRSGLEPVVDVVALSGLAVHDSQRRCS</sequence>
<name>A0ABD5QWX1_9EURY</name>
<dbReference type="Proteomes" id="UP001596118">
    <property type="component" value="Unassembled WGS sequence"/>
</dbReference>
<proteinExistence type="predicted"/>
<dbReference type="RefSeq" id="WP_256411918.1">
    <property type="nucleotide sequence ID" value="NZ_JANHDM010000007.1"/>
</dbReference>
<reference evidence="1 2" key="1">
    <citation type="journal article" date="2019" name="Int. J. Syst. Evol. Microbiol.">
        <title>The Global Catalogue of Microorganisms (GCM) 10K type strain sequencing project: providing services to taxonomists for standard genome sequencing and annotation.</title>
        <authorList>
            <consortium name="The Broad Institute Genomics Platform"/>
            <consortium name="The Broad Institute Genome Sequencing Center for Infectious Disease"/>
            <person name="Wu L."/>
            <person name="Ma J."/>
        </authorList>
    </citation>
    <scope>NUCLEOTIDE SEQUENCE [LARGE SCALE GENOMIC DNA]</scope>
    <source>
        <strain evidence="1 2">CGMCC 1.12124</strain>
    </source>
</reference>
<protein>
    <submittedName>
        <fullName evidence="1">Uncharacterized protein</fullName>
    </submittedName>
</protein>
<evidence type="ECO:0000313" key="1">
    <source>
        <dbReference type="EMBL" id="MFC5277188.1"/>
    </source>
</evidence>
<comment type="caution">
    <text evidence="1">The sequence shown here is derived from an EMBL/GenBank/DDBJ whole genome shotgun (WGS) entry which is preliminary data.</text>
</comment>
<accession>A0ABD5QWX1</accession>
<dbReference type="EMBL" id="JBHSKY010000001">
    <property type="protein sequence ID" value="MFC5277188.1"/>
    <property type="molecule type" value="Genomic_DNA"/>
</dbReference>
<gene>
    <name evidence="1" type="ORF">ACFPM1_00195</name>
</gene>